<dbReference type="InterPro" id="IPR000835">
    <property type="entry name" value="HTH_MarR-typ"/>
</dbReference>
<accession>A0A940NMZ4</accession>
<keyword evidence="6" id="KW-1185">Reference proteome</keyword>
<dbReference type="InterPro" id="IPR036388">
    <property type="entry name" value="WH-like_DNA-bd_sf"/>
</dbReference>
<proteinExistence type="predicted"/>
<dbReference type="InterPro" id="IPR036390">
    <property type="entry name" value="WH_DNA-bd_sf"/>
</dbReference>
<keyword evidence="1" id="KW-0805">Transcription regulation</keyword>
<name>A0A940NMZ4_9BACI</name>
<dbReference type="EMBL" id="JAGIYQ010000001">
    <property type="protein sequence ID" value="MBP0723772.1"/>
    <property type="molecule type" value="Genomic_DNA"/>
</dbReference>
<feature type="domain" description="HTH marR-type" evidence="4">
    <location>
        <begin position="11"/>
        <end position="146"/>
    </location>
</feature>
<evidence type="ECO:0000313" key="5">
    <source>
        <dbReference type="EMBL" id="MBP0723772.1"/>
    </source>
</evidence>
<evidence type="ECO:0000256" key="3">
    <source>
        <dbReference type="ARBA" id="ARBA00023163"/>
    </source>
</evidence>
<dbReference type="GO" id="GO:0003677">
    <property type="term" value="F:DNA binding"/>
    <property type="evidence" value="ECO:0007669"/>
    <property type="project" value="UniProtKB-KW"/>
</dbReference>
<dbReference type="PROSITE" id="PS50995">
    <property type="entry name" value="HTH_MARR_2"/>
    <property type="match status" value="1"/>
</dbReference>
<organism evidence="5 6">
    <name type="scientific">Gottfriedia endophytica</name>
    <dbReference type="NCBI Taxonomy" id="2820819"/>
    <lineage>
        <taxon>Bacteria</taxon>
        <taxon>Bacillati</taxon>
        <taxon>Bacillota</taxon>
        <taxon>Bacilli</taxon>
        <taxon>Bacillales</taxon>
        <taxon>Bacillaceae</taxon>
        <taxon>Gottfriedia</taxon>
    </lineage>
</organism>
<dbReference type="Gene3D" id="1.10.10.10">
    <property type="entry name" value="Winged helix-like DNA-binding domain superfamily/Winged helix DNA-binding domain"/>
    <property type="match status" value="1"/>
</dbReference>
<evidence type="ECO:0000313" key="6">
    <source>
        <dbReference type="Proteomes" id="UP000682134"/>
    </source>
</evidence>
<dbReference type="RefSeq" id="WP_209401490.1">
    <property type="nucleotide sequence ID" value="NZ_JAGIYQ010000001.1"/>
</dbReference>
<evidence type="ECO:0000259" key="4">
    <source>
        <dbReference type="PROSITE" id="PS50995"/>
    </source>
</evidence>
<keyword evidence="2" id="KW-0238">DNA-binding</keyword>
<dbReference type="AlphaFoldDB" id="A0A940NMZ4"/>
<dbReference type="Pfam" id="PF01047">
    <property type="entry name" value="MarR"/>
    <property type="match status" value="1"/>
</dbReference>
<reference evidence="5" key="1">
    <citation type="submission" date="2021-04" db="EMBL/GenBank/DDBJ databases">
        <title>Genome seq and assembly of Bacillus sp.</title>
        <authorList>
            <person name="Chhetri G."/>
        </authorList>
    </citation>
    <scope>NUCLEOTIDE SEQUENCE</scope>
    <source>
        <strain evidence="5">RG28</strain>
    </source>
</reference>
<dbReference type="GO" id="GO:0006950">
    <property type="term" value="P:response to stress"/>
    <property type="evidence" value="ECO:0007669"/>
    <property type="project" value="TreeGrafter"/>
</dbReference>
<dbReference type="PANTHER" id="PTHR33164">
    <property type="entry name" value="TRANSCRIPTIONAL REGULATOR, MARR FAMILY"/>
    <property type="match status" value="1"/>
</dbReference>
<gene>
    <name evidence="5" type="ORF">J5Y03_01080</name>
</gene>
<comment type="caution">
    <text evidence="5">The sequence shown here is derived from an EMBL/GenBank/DDBJ whole genome shotgun (WGS) entry which is preliminary data.</text>
</comment>
<dbReference type="Proteomes" id="UP000682134">
    <property type="component" value="Unassembled WGS sequence"/>
</dbReference>
<evidence type="ECO:0000256" key="2">
    <source>
        <dbReference type="ARBA" id="ARBA00023125"/>
    </source>
</evidence>
<evidence type="ECO:0000256" key="1">
    <source>
        <dbReference type="ARBA" id="ARBA00023015"/>
    </source>
</evidence>
<dbReference type="SMART" id="SM00347">
    <property type="entry name" value="HTH_MARR"/>
    <property type="match status" value="1"/>
</dbReference>
<dbReference type="GO" id="GO:0003700">
    <property type="term" value="F:DNA-binding transcription factor activity"/>
    <property type="evidence" value="ECO:0007669"/>
    <property type="project" value="InterPro"/>
</dbReference>
<dbReference type="InterPro" id="IPR039422">
    <property type="entry name" value="MarR/SlyA-like"/>
</dbReference>
<dbReference type="PANTHER" id="PTHR33164:SF64">
    <property type="entry name" value="TRANSCRIPTIONAL REGULATOR SLYA"/>
    <property type="match status" value="1"/>
</dbReference>
<protein>
    <submittedName>
        <fullName evidence="5">Winged helix-turn-helix transcriptional regulator</fullName>
    </submittedName>
</protein>
<keyword evidence="3" id="KW-0804">Transcription</keyword>
<sequence length="153" mass="17570">MEWNSKFNEPNESLGFLLWRVTQTWQRMITKELNKISLTHAQFVLLAASDFLNSCGEKVTQKKLSEFTHSNCMMVSDVVRTLETKGLIIRTKNPSDKREIILSPTEEGLNRVKIALPIVEAVDVGFFGNIMEKEARLNQILIRLLSLNTFDEK</sequence>
<dbReference type="SUPFAM" id="SSF46785">
    <property type="entry name" value="Winged helix' DNA-binding domain"/>
    <property type="match status" value="1"/>
</dbReference>